<dbReference type="AlphaFoldDB" id="A0A9W8CQ07"/>
<reference evidence="1" key="1">
    <citation type="submission" date="2022-07" db="EMBL/GenBank/DDBJ databases">
        <title>Phylogenomic reconstructions and comparative analyses of Kickxellomycotina fungi.</title>
        <authorList>
            <person name="Reynolds N.K."/>
            <person name="Stajich J.E."/>
            <person name="Barry K."/>
            <person name="Grigoriev I.V."/>
            <person name="Crous P."/>
            <person name="Smith M.E."/>
        </authorList>
    </citation>
    <scope>NUCLEOTIDE SEQUENCE</scope>
    <source>
        <strain evidence="1">BCRC 34381</strain>
    </source>
</reference>
<proteinExistence type="predicted"/>
<comment type="caution">
    <text evidence="1">The sequence shown here is derived from an EMBL/GenBank/DDBJ whole genome shotgun (WGS) entry which is preliminary data.</text>
</comment>
<name>A0A9W8CQ07_9FUNG</name>
<dbReference type="EMBL" id="JANBOI010002839">
    <property type="protein sequence ID" value="KAJ1719638.1"/>
    <property type="molecule type" value="Genomic_DNA"/>
</dbReference>
<evidence type="ECO:0000313" key="2">
    <source>
        <dbReference type="Proteomes" id="UP001143981"/>
    </source>
</evidence>
<protein>
    <submittedName>
        <fullName evidence="1">Uncharacterized protein</fullName>
    </submittedName>
</protein>
<keyword evidence="2" id="KW-1185">Reference proteome</keyword>
<sequence length="157" mass="17476">MRSRVSQTRCARMVITNALRSIPREWSKLLAALDAASKFSSPHVKQALVTQARAWCLMFPSTPGAEKSSLVDRIWSRCKALGWKLCKANGREAGWHLLSTSDEVKAARESNLANGFGPIGRRLVRDTWQSAGVSRVLRETVDGTRLETDPEMVYCEA</sequence>
<evidence type="ECO:0000313" key="1">
    <source>
        <dbReference type="EMBL" id="KAJ1719638.1"/>
    </source>
</evidence>
<accession>A0A9W8CQ07</accession>
<gene>
    <name evidence="1" type="ORF">LPJ61_006273</name>
</gene>
<organism evidence="1 2">
    <name type="scientific">Coemansia biformis</name>
    <dbReference type="NCBI Taxonomy" id="1286918"/>
    <lineage>
        <taxon>Eukaryota</taxon>
        <taxon>Fungi</taxon>
        <taxon>Fungi incertae sedis</taxon>
        <taxon>Zoopagomycota</taxon>
        <taxon>Kickxellomycotina</taxon>
        <taxon>Kickxellomycetes</taxon>
        <taxon>Kickxellales</taxon>
        <taxon>Kickxellaceae</taxon>
        <taxon>Coemansia</taxon>
    </lineage>
</organism>
<dbReference type="Proteomes" id="UP001143981">
    <property type="component" value="Unassembled WGS sequence"/>
</dbReference>